<sequence>MSKDESKCLYKYDLMMIHMLIYLYEIAVLSRTRMDKEKNVFPIGKYGAKSRYSLIKEIKPDINEKDVLYIDIL</sequence>
<comment type="caution">
    <text evidence="2">The sequence shown here is derived from an EMBL/GenBank/DDBJ whole genome shotgun (WGS) entry which is preliminary data.</text>
</comment>
<accession>A0A177BC98</accession>
<name>A0A177BC98_9BILA</name>
<evidence type="ECO:0000313" key="2">
    <source>
        <dbReference type="EMBL" id="OAF71846.1"/>
    </source>
</evidence>
<gene>
    <name evidence="2" type="ORF">A3Q56_00396</name>
</gene>
<dbReference type="EMBL" id="LWCA01000019">
    <property type="protein sequence ID" value="OAF71846.1"/>
    <property type="molecule type" value="Genomic_DNA"/>
</dbReference>
<protein>
    <submittedName>
        <fullName evidence="2">Uncharacterized protein</fullName>
    </submittedName>
</protein>
<keyword evidence="1" id="KW-0812">Transmembrane</keyword>
<keyword evidence="3" id="KW-1185">Reference proteome</keyword>
<keyword evidence="1" id="KW-1133">Transmembrane helix</keyword>
<dbReference type="AlphaFoldDB" id="A0A177BC98"/>
<keyword evidence="1" id="KW-0472">Membrane</keyword>
<evidence type="ECO:0000313" key="3">
    <source>
        <dbReference type="Proteomes" id="UP000078046"/>
    </source>
</evidence>
<dbReference type="Proteomes" id="UP000078046">
    <property type="component" value="Unassembled WGS sequence"/>
</dbReference>
<evidence type="ECO:0000256" key="1">
    <source>
        <dbReference type="SAM" id="Phobius"/>
    </source>
</evidence>
<reference evidence="2 3" key="1">
    <citation type="submission" date="2016-04" db="EMBL/GenBank/DDBJ databases">
        <title>The genome of Intoshia linei affirms orthonectids as highly simplified spiralians.</title>
        <authorList>
            <person name="Mikhailov K.V."/>
            <person name="Slusarev G.S."/>
            <person name="Nikitin M.A."/>
            <person name="Logacheva M.D."/>
            <person name="Penin A."/>
            <person name="Aleoshin V."/>
            <person name="Panchin Y.V."/>
        </authorList>
    </citation>
    <scope>NUCLEOTIDE SEQUENCE [LARGE SCALE GENOMIC DNA]</scope>
    <source>
        <strain evidence="2">Intl2013</strain>
        <tissue evidence="2">Whole animal</tissue>
    </source>
</reference>
<proteinExistence type="predicted"/>
<organism evidence="2 3">
    <name type="scientific">Intoshia linei</name>
    <dbReference type="NCBI Taxonomy" id="1819745"/>
    <lineage>
        <taxon>Eukaryota</taxon>
        <taxon>Metazoa</taxon>
        <taxon>Spiralia</taxon>
        <taxon>Lophotrochozoa</taxon>
        <taxon>Mesozoa</taxon>
        <taxon>Orthonectida</taxon>
        <taxon>Rhopaluridae</taxon>
        <taxon>Intoshia</taxon>
    </lineage>
</organism>
<feature type="transmembrane region" description="Helical" evidence="1">
    <location>
        <begin position="12"/>
        <end position="29"/>
    </location>
</feature>